<dbReference type="GO" id="GO:0016020">
    <property type="term" value="C:membrane"/>
    <property type="evidence" value="ECO:0007669"/>
    <property type="project" value="UniProtKB-SubCell"/>
</dbReference>
<dbReference type="AlphaFoldDB" id="A0AA91V9G8"/>
<feature type="transmembrane region" description="Helical" evidence="8">
    <location>
        <begin position="88"/>
        <end position="110"/>
    </location>
</feature>
<proteinExistence type="inferred from homology"/>
<dbReference type="GO" id="GO:0009847">
    <property type="term" value="P:spore germination"/>
    <property type="evidence" value="ECO:0007669"/>
    <property type="project" value="InterPro"/>
</dbReference>
<feature type="transmembrane region" description="Helical" evidence="8">
    <location>
        <begin position="12"/>
        <end position="30"/>
    </location>
</feature>
<feature type="transmembrane region" description="Helical" evidence="8">
    <location>
        <begin position="334"/>
        <end position="356"/>
    </location>
</feature>
<evidence type="ECO:0000256" key="6">
    <source>
        <dbReference type="ARBA" id="ARBA00022989"/>
    </source>
</evidence>
<evidence type="ECO:0000313" key="9">
    <source>
        <dbReference type="EMBL" id="PED81032.1"/>
    </source>
</evidence>
<evidence type="ECO:0000256" key="8">
    <source>
        <dbReference type="SAM" id="Phobius"/>
    </source>
</evidence>
<dbReference type="PANTHER" id="PTHR34975">
    <property type="entry name" value="SPORE GERMINATION PROTEIN A2"/>
    <property type="match status" value="1"/>
</dbReference>
<evidence type="ECO:0000256" key="1">
    <source>
        <dbReference type="ARBA" id="ARBA00004141"/>
    </source>
</evidence>
<comment type="subcellular location">
    <subcellularLocation>
        <location evidence="1">Membrane</location>
        <topology evidence="1">Multi-pass membrane protein</topology>
    </subcellularLocation>
</comment>
<feature type="transmembrane region" description="Helical" evidence="8">
    <location>
        <begin position="185"/>
        <end position="207"/>
    </location>
</feature>
<dbReference type="Pfam" id="PF03845">
    <property type="entry name" value="Spore_permease"/>
    <property type="match status" value="1"/>
</dbReference>
<keyword evidence="3" id="KW-0813">Transport</keyword>
<evidence type="ECO:0000256" key="7">
    <source>
        <dbReference type="ARBA" id="ARBA00023136"/>
    </source>
</evidence>
<comment type="caution">
    <text evidence="9">The sequence shown here is derived from an EMBL/GenBank/DDBJ whole genome shotgun (WGS) entry which is preliminary data.</text>
</comment>
<dbReference type="PANTHER" id="PTHR34975:SF2">
    <property type="entry name" value="SPORE GERMINATION PROTEIN A2"/>
    <property type="match status" value="1"/>
</dbReference>
<keyword evidence="5 8" id="KW-0812">Transmembrane</keyword>
<sequence length="366" mass="42460">MKKYAYNDITVMQYIFTINAAQVGSGVLSLPRVLAEKAGTDGWIALFIGWFCSITASVFLIKTAKKYPNDTLYEILIRLFGKMIGKTVIAFYMIYFGFYAWTVLIGGMLYIKGWLLPKTSDYIILFLFAIPTFFVARNGVRIIGRYCELVFYMTMWIPIFFFIPLKDGNLLHFLPLLKEGWRPVFAAVPSTIFSFIGFEIAFFLYPFLQKKQYATRGIIIANTLTVCFYLFATVVCFIFFSPDAIIEFNQPVLNLLKVIEFRFLERFDMILLAIYLLVVSTAWIPSLYCAVFCSSQLIGKQDHTLHVAIFLLAVVVVTFWTHPSWNESEMFQKFISKAGLGLAYLFPIFLWVYNLIYKKYFRRETH</sequence>
<protein>
    <submittedName>
        <fullName evidence="9">Spore gernimation protein</fullName>
    </submittedName>
</protein>
<dbReference type="Gene3D" id="1.20.1740.10">
    <property type="entry name" value="Amino acid/polyamine transporter I"/>
    <property type="match status" value="1"/>
</dbReference>
<dbReference type="NCBIfam" id="TIGR00912">
    <property type="entry name" value="2A0309"/>
    <property type="match status" value="1"/>
</dbReference>
<comment type="similarity">
    <text evidence="2">Belongs to the amino acid-polyamine-organocation (APC) superfamily. Spore germination protein (SGP) (TC 2.A.3.9) family.</text>
</comment>
<feature type="transmembrane region" description="Helical" evidence="8">
    <location>
        <begin position="270"/>
        <end position="293"/>
    </location>
</feature>
<evidence type="ECO:0000256" key="2">
    <source>
        <dbReference type="ARBA" id="ARBA00007998"/>
    </source>
</evidence>
<evidence type="ECO:0000256" key="4">
    <source>
        <dbReference type="ARBA" id="ARBA00022544"/>
    </source>
</evidence>
<dbReference type="EMBL" id="NVOR01000083">
    <property type="protein sequence ID" value="PED81032.1"/>
    <property type="molecule type" value="Genomic_DNA"/>
</dbReference>
<feature type="transmembrane region" description="Helical" evidence="8">
    <location>
        <begin position="219"/>
        <end position="240"/>
    </location>
</feature>
<dbReference type="RefSeq" id="WP_097899156.1">
    <property type="nucleotide sequence ID" value="NZ_NVOR01000083.1"/>
</dbReference>
<dbReference type="Proteomes" id="UP000221020">
    <property type="component" value="Unassembled WGS sequence"/>
</dbReference>
<feature type="transmembrane region" description="Helical" evidence="8">
    <location>
        <begin position="122"/>
        <end position="140"/>
    </location>
</feature>
<accession>A0AA91V9G8</accession>
<keyword evidence="6 8" id="KW-1133">Transmembrane helix</keyword>
<dbReference type="InterPro" id="IPR004761">
    <property type="entry name" value="Spore_GerAB"/>
</dbReference>
<gene>
    <name evidence="9" type="ORF">CON65_19315</name>
</gene>
<feature type="transmembrane region" description="Helical" evidence="8">
    <location>
        <begin position="305"/>
        <end position="322"/>
    </location>
</feature>
<feature type="transmembrane region" description="Helical" evidence="8">
    <location>
        <begin position="42"/>
        <end position="61"/>
    </location>
</feature>
<reference evidence="9 10" key="1">
    <citation type="submission" date="2017-09" db="EMBL/GenBank/DDBJ databases">
        <title>Large-scale bioinformatics analysis of Bacillus genomes uncovers conserved roles of natural products in bacterial physiology.</title>
        <authorList>
            <consortium name="Agbiome Team Llc"/>
            <person name="Bleich R.M."/>
            <person name="Grubbs K.J."/>
            <person name="Santa Maria K.C."/>
            <person name="Allen S.E."/>
            <person name="Farag S."/>
            <person name="Shank E.A."/>
            <person name="Bowers A."/>
        </authorList>
    </citation>
    <scope>NUCLEOTIDE SEQUENCE [LARGE SCALE GENOMIC DNA]</scope>
    <source>
        <strain evidence="9 10">AFS092012</strain>
    </source>
</reference>
<name>A0AA91V9G8_9BACI</name>
<keyword evidence="4" id="KW-0309">Germination</keyword>
<evidence type="ECO:0000256" key="5">
    <source>
        <dbReference type="ARBA" id="ARBA00022692"/>
    </source>
</evidence>
<feature type="transmembrane region" description="Helical" evidence="8">
    <location>
        <begin position="149"/>
        <end position="165"/>
    </location>
</feature>
<keyword evidence="7 8" id="KW-0472">Membrane</keyword>
<evidence type="ECO:0000313" key="10">
    <source>
        <dbReference type="Proteomes" id="UP000221020"/>
    </source>
</evidence>
<evidence type="ECO:0000256" key="3">
    <source>
        <dbReference type="ARBA" id="ARBA00022448"/>
    </source>
</evidence>
<organism evidence="9 10">
    <name type="scientific">Bacillus pseudomycoides</name>
    <dbReference type="NCBI Taxonomy" id="64104"/>
    <lineage>
        <taxon>Bacteria</taxon>
        <taxon>Bacillati</taxon>
        <taxon>Bacillota</taxon>
        <taxon>Bacilli</taxon>
        <taxon>Bacillales</taxon>
        <taxon>Bacillaceae</taxon>
        <taxon>Bacillus</taxon>
        <taxon>Bacillus cereus group</taxon>
    </lineage>
</organism>